<comment type="caution">
    <text evidence="2">The sequence shown here is derived from an EMBL/GenBank/DDBJ whole genome shotgun (WGS) entry which is preliminary data.</text>
</comment>
<name>A0AAJ0DJI3_9PEZI</name>
<dbReference type="GO" id="GO:0016042">
    <property type="term" value="P:lipid catabolic process"/>
    <property type="evidence" value="ECO:0007669"/>
    <property type="project" value="InterPro"/>
</dbReference>
<sequence length="358" mass="38685">MNGLLCRVTTQLQPQSNVWNSDFKLTAAQIAAANISHETAANVETALRFERTNNAGKLIQHDAFHDLPASYDPGNPPAAGTILKVEEFTNVSEYTLPMSLSMSRFLYTTETFNGTVMPASAYVLWPYLPRTFPGLRSCSGKQDDDDPLYPVIALAHGTSGQMQACAPSGLRNLWDHFQEPFPYALAGYAIVAPDYLGLGVANTTSPYFVLPSQANDLFYAVEAAQQAWFDSLSKEFVVAGQSQGGGVAWAAAQRQVEKPVEGYLGTVAASPFTDVLGIIAADSLSQDNGRVVGIAQGLHNVLPDFEMSDWITEAGIARWELMQEIQGCGVTGGQLFSAEGGTVDPQELLELDRLRLLV</sequence>
<dbReference type="Gene3D" id="3.40.50.1820">
    <property type="entry name" value="alpha/beta hydrolase"/>
    <property type="match status" value="1"/>
</dbReference>
<dbReference type="InterPro" id="IPR000073">
    <property type="entry name" value="AB_hydrolase_1"/>
</dbReference>
<dbReference type="InterPro" id="IPR005152">
    <property type="entry name" value="Lipase_secreted"/>
</dbReference>
<proteinExistence type="predicted"/>
<evidence type="ECO:0000313" key="3">
    <source>
        <dbReference type="Proteomes" id="UP001271007"/>
    </source>
</evidence>
<organism evidence="2 3">
    <name type="scientific">Extremus antarcticus</name>
    <dbReference type="NCBI Taxonomy" id="702011"/>
    <lineage>
        <taxon>Eukaryota</taxon>
        <taxon>Fungi</taxon>
        <taxon>Dikarya</taxon>
        <taxon>Ascomycota</taxon>
        <taxon>Pezizomycotina</taxon>
        <taxon>Dothideomycetes</taxon>
        <taxon>Dothideomycetidae</taxon>
        <taxon>Mycosphaerellales</taxon>
        <taxon>Extremaceae</taxon>
        <taxon>Extremus</taxon>
    </lineage>
</organism>
<dbReference type="PANTHER" id="PTHR34853:SF1">
    <property type="entry name" value="LIPASE 5"/>
    <property type="match status" value="1"/>
</dbReference>
<dbReference type="SUPFAM" id="SSF53474">
    <property type="entry name" value="alpha/beta-Hydrolases"/>
    <property type="match status" value="1"/>
</dbReference>
<dbReference type="InterPro" id="IPR029058">
    <property type="entry name" value="AB_hydrolase_fold"/>
</dbReference>
<dbReference type="EMBL" id="JAWDJX010000026">
    <property type="protein sequence ID" value="KAK3051424.1"/>
    <property type="molecule type" value="Genomic_DNA"/>
</dbReference>
<dbReference type="PANTHER" id="PTHR34853">
    <property type="match status" value="1"/>
</dbReference>
<gene>
    <name evidence="2" type="ORF">LTR09_007447</name>
</gene>
<dbReference type="Pfam" id="PF12697">
    <property type="entry name" value="Abhydrolase_6"/>
    <property type="match status" value="1"/>
</dbReference>
<protein>
    <recommendedName>
        <fullName evidence="1">AB hydrolase-1 domain-containing protein</fullName>
    </recommendedName>
</protein>
<dbReference type="GO" id="GO:0004806">
    <property type="term" value="F:triacylglycerol lipase activity"/>
    <property type="evidence" value="ECO:0007669"/>
    <property type="project" value="InterPro"/>
</dbReference>
<evidence type="ECO:0000259" key="1">
    <source>
        <dbReference type="Pfam" id="PF12697"/>
    </source>
</evidence>
<reference evidence="2" key="1">
    <citation type="submission" date="2023-04" db="EMBL/GenBank/DDBJ databases">
        <title>Black Yeasts Isolated from many extreme environments.</title>
        <authorList>
            <person name="Coleine C."/>
            <person name="Stajich J.E."/>
            <person name="Selbmann L."/>
        </authorList>
    </citation>
    <scope>NUCLEOTIDE SEQUENCE</scope>
    <source>
        <strain evidence="2">CCFEE 5312</strain>
    </source>
</reference>
<keyword evidence="3" id="KW-1185">Reference proteome</keyword>
<dbReference type="Proteomes" id="UP001271007">
    <property type="component" value="Unassembled WGS sequence"/>
</dbReference>
<evidence type="ECO:0000313" key="2">
    <source>
        <dbReference type="EMBL" id="KAK3051424.1"/>
    </source>
</evidence>
<accession>A0AAJ0DJI3</accession>
<feature type="domain" description="AB hydrolase-1" evidence="1">
    <location>
        <begin position="154"/>
        <end position="285"/>
    </location>
</feature>
<dbReference type="AlphaFoldDB" id="A0AAJ0DJI3"/>